<sequence>MMSEQILVPNQVEGSEMNARAETVLSDIGQAAVFYELVKQRLFEVNNWDKVCGTSATLFQLTLPDGSPTMKLEIDNLIRIDIPGPGTSAGDGYDWVRIEQIGKNNETELEEWTGFTVRPSPNPFHPELGVAHFFSDAATSTFLIGRTGQTVWAEMHGRNEIPNGNTEKIFDGLRNTMVGWTAKAGLSYPQWKLLVDGLVKNDI</sequence>
<reference evidence="1 2" key="1">
    <citation type="submission" date="2020-05" db="EMBL/GenBank/DDBJ databases">
        <title>Description of Pedobacter foliorum sp. nov.</title>
        <authorList>
            <person name="Qi S."/>
            <person name="Carlier A."/>
            <person name="Cnockaert M."/>
            <person name="Vandamme P."/>
        </authorList>
    </citation>
    <scope>NUCLEOTIDE SEQUENCE [LARGE SCALE GENOMIC DNA]</scope>
    <source>
        <strain evidence="1 2">LMG 31300</strain>
    </source>
</reference>
<organism evidence="1 2">
    <name type="scientific">Pedobacter boryungensis</name>
    <dbReference type="NCBI Taxonomy" id="869962"/>
    <lineage>
        <taxon>Bacteria</taxon>
        <taxon>Pseudomonadati</taxon>
        <taxon>Bacteroidota</taxon>
        <taxon>Sphingobacteriia</taxon>
        <taxon>Sphingobacteriales</taxon>
        <taxon>Sphingobacteriaceae</taxon>
        <taxon>Pedobacter</taxon>
    </lineage>
</organism>
<keyword evidence="2" id="KW-1185">Reference proteome</keyword>
<proteinExistence type="predicted"/>
<evidence type="ECO:0000313" key="1">
    <source>
        <dbReference type="EMBL" id="NQX30634.1"/>
    </source>
</evidence>
<gene>
    <name evidence="1" type="ORF">HQN85_02795</name>
</gene>
<evidence type="ECO:0000313" key="2">
    <source>
        <dbReference type="Proteomes" id="UP000762110"/>
    </source>
</evidence>
<dbReference type="Proteomes" id="UP000762110">
    <property type="component" value="Unassembled WGS sequence"/>
</dbReference>
<protein>
    <submittedName>
        <fullName evidence="1">Uncharacterized protein</fullName>
    </submittedName>
</protein>
<comment type="caution">
    <text evidence="1">The sequence shown here is derived from an EMBL/GenBank/DDBJ whole genome shotgun (WGS) entry which is preliminary data.</text>
</comment>
<dbReference type="EMBL" id="JABMKV010000001">
    <property type="protein sequence ID" value="NQX30634.1"/>
    <property type="molecule type" value="Genomic_DNA"/>
</dbReference>
<accession>A0ABX2DBU1</accession>
<name>A0ABX2DBU1_9SPHI</name>